<evidence type="ECO:0000313" key="2">
    <source>
        <dbReference type="EMBL" id="QZO02577.1"/>
    </source>
</evidence>
<accession>A0A9E6RDS6</accession>
<organism evidence="2 3">
    <name type="scientific">Chenggangzhangella methanolivorans</name>
    <dbReference type="NCBI Taxonomy" id="1437009"/>
    <lineage>
        <taxon>Bacteria</taxon>
        <taxon>Pseudomonadati</taxon>
        <taxon>Pseudomonadota</taxon>
        <taxon>Alphaproteobacteria</taxon>
        <taxon>Hyphomicrobiales</taxon>
        <taxon>Methylopilaceae</taxon>
        <taxon>Chenggangzhangella</taxon>
    </lineage>
</organism>
<dbReference type="Proteomes" id="UP000825701">
    <property type="component" value="Chromosome"/>
</dbReference>
<protein>
    <recommendedName>
        <fullName evidence="4">Pentapeptide MXKDX repeat protein</fullName>
    </recommendedName>
</protein>
<evidence type="ECO:0008006" key="4">
    <source>
        <dbReference type="Google" id="ProtNLM"/>
    </source>
</evidence>
<evidence type="ECO:0000256" key="1">
    <source>
        <dbReference type="SAM" id="MobiDB-lite"/>
    </source>
</evidence>
<sequence length="119" mass="12443">MRSKLSPVTQNKNQAVRSIIGEDTMFRQLPIIAITAALGLVAATGVASAQATGTENNATSGSMKGSDMKGSGSDMKNSEMKGSSSGSMEMKDKSSSDMKPTGQMKDDQMKSTPNSSMQK</sequence>
<reference evidence="2" key="1">
    <citation type="submission" date="2021-08" db="EMBL/GenBank/DDBJ databases">
        <authorList>
            <person name="Zhang H."/>
            <person name="Xu M."/>
            <person name="Yu Z."/>
            <person name="Yang L."/>
            <person name="Cai Y."/>
        </authorList>
    </citation>
    <scope>NUCLEOTIDE SEQUENCE</scope>
    <source>
        <strain evidence="2">CHL1</strain>
    </source>
</reference>
<feature type="compositionally biased region" description="Low complexity" evidence="1">
    <location>
        <begin position="60"/>
        <end position="88"/>
    </location>
</feature>
<dbReference type="KEGG" id="cmet:K6K41_10370"/>
<dbReference type="RefSeq" id="WP_261405062.1">
    <property type="nucleotide sequence ID" value="NZ_CP081869.1"/>
</dbReference>
<dbReference type="AlphaFoldDB" id="A0A9E6RDS6"/>
<feature type="compositionally biased region" description="Polar residues" evidence="1">
    <location>
        <begin position="49"/>
        <end position="59"/>
    </location>
</feature>
<gene>
    <name evidence="2" type="ORF">K6K41_10370</name>
</gene>
<proteinExistence type="predicted"/>
<name>A0A9E6RDS6_9HYPH</name>
<feature type="compositionally biased region" description="Polar residues" evidence="1">
    <location>
        <begin position="110"/>
        <end position="119"/>
    </location>
</feature>
<evidence type="ECO:0000313" key="3">
    <source>
        <dbReference type="Proteomes" id="UP000825701"/>
    </source>
</evidence>
<feature type="region of interest" description="Disordered" evidence="1">
    <location>
        <begin position="47"/>
        <end position="119"/>
    </location>
</feature>
<keyword evidence="3" id="KW-1185">Reference proteome</keyword>
<dbReference type="EMBL" id="CP081869">
    <property type="protein sequence ID" value="QZO02577.1"/>
    <property type="molecule type" value="Genomic_DNA"/>
</dbReference>